<feature type="transmembrane region" description="Helical" evidence="11">
    <location>
        <begin position="460"/>
        <end position="487"/>
    </location>
</feature>
<dbReference type="PIRSF" id="PIRSF002808">
    <property type="entry name" value="Hexose_phosphate_transp"/>
    <property type="match status" value="1"/>
</dbReference>
<evidence type="ECO:0000256" key="8">
    <source>
        <dbReference type="ARBA" id="ARBA00041091"/>
    </source>
</evidence>
<keyword evidence="14" id="KW-1185">Reference proteome</keyword>
<feature type="transmembrane region" description="Helical" evidence="11">
    <location>
        <begin position="135"/>
        <end position="157"/>
    </location>
</feature>
<evidence type="ECO:0000256" key="10">
    <source>
        <dbReference type="SAM" id="MobiDB-lite"/>
    </source>
</evidence>
<evidence type="ECO:0000256" key="6">
    <source>
        <dbReference type="ARBA" id="ARBA00022989"/>
    </source>
</evidence>
<keyword evidence="3" id="KW-0813">Transport</keyword>
<sequence length="531" mass="57935">MTSSDRMASTGAPLGLRLLQLTFRKCCDSITAERRLAYYRGFVLVATFLAYTCYHMTRRPLSIVKSVLHQDCRYATPDASIVVTENNSQTWCNWAPFNGDDAPRLFSYLDSIYLFTYAACMFVSGFVAERMHLRYFLGLGMLLSALTTHIFGMGYSLGIHSFAFYFVVQLLGGAFQSTGWPSVVTCVGNWFGKKKRGLIFGVWNAHTSVGNILGAYIAGAFVNRDWGLSFVVPAAICGLVGVFVVLFLTPYPEEVGCDTPRRSSASLQTSLSSAVVRPEDVPSDDGEDENYASGTLNEDEQRYLLERRLKKESEKKAVTFVQALAIPGVLDFSLALFFAKLVSYTFLFWLPFYIHASTTFSSSSSAFISTAFDFGGIVGGILAGYLSDRSGASAITCVVFLMAAVPMMFVFEHYGSVSLTMNLVLQSLAGLLINGPYALITTAVSAELGTHPTVTGSAKALATVTAIIDGTGSIGAAVGPLIAGLVLQYGWNTVFYMVMVSDVLAVLCLLRVTKYEFLRLRSRKTTRMSLN</sequence>
<dbReference type="Pfam" id="PF07690">
    <property type="entry name" value="MFS_1"/>
    <property type="match status" value="1"/>
</dbReference>
<dbReference type="InterPro" id="IPR036259">
    <property type="entry name" value="MFS_trans_sf"/>
</dbReference>
<feature type="transmembrane region" description="Helical" evidence="11">
    <location>
        <begin position="228"/>
        <end position="248"/>
    </location>
</feature>
<proteinExistence type="inferred from homology"/>
<evidence type="ECO:0000259" key="12">
    <source>
        <dbReference type="PROSITE" id="PS50850"/>
    </source>
</evidence>
<feature type="transmembrane region" description="Helical" evidence="11">
    <location>
        <begin position="37"/>
        <end position="57"/>
    </location>
</feature>
<dbReference type="EMBL" id="JABSTV010001255">
    <property type="protein sequence ID" value="KAH7935320.1"/>
    <property type="molecule type" value="Genomic_DNA"/>
</dbReference>
<dbReference type="InterPro" id="IPR011701">
    <property type="entry name" value="MFS"/>
</dbReference>
<feature type="transmembrane region" description="Helical" evidence="11">
    <location>
        <begin position="163"/>
        <end position="191"/>
    </location>
</feature>
<evidence type="ECO:0000256" key="3">
    <source>
        <dbReference type="ARBA" id="ARBA00022448"/>
    </source>
</evidence>
<dbReference type="InterPro" id="IPR000849">
    <property type="entry name" value="Sugar_P_transporter"/>
</dbReference>
<dbReference type="PANTHER" id="PTHR43184">
    <property type="entry name" value="MAJOR FACILITATOR SUPERFAMILY TRANSPORTER 16, ISOFORM B"/>
    <property type="match status" value="1"/>
</dbReference>
<feature type="transmembrane region" description="Helical" evidence="11">
    <location>
        <begin position="366"/>
        <end position="386"/>
    </location>
</feature>
<dbReference type="PROSITE" id="PS50850">
    <property type="entry name" value="MFS"/>
    <property type="match status" value="1"/>
</dbReference>
<evidence type="ECO:0000256" key="1">
    <source>
        <dbReference type="ARBA" id="ARBA00004141"/>
    </source>
</evidence>
<dbReference type="SUPFAM" id="SSF103473">
    <property type="entry name" value="MFS general substrate transporter"/>
    <property type="match status" value="1"/>
</dbReference>
<dbReference type="GO" id="GO:0016020">
    <property type="term" value="C:membrane"/>
    <property type="evidence" value="ECO:0007669"/>
    <property type="project" value="UniProtKB-SubCell"/>
</dbReference>
<dbReference type="Gene3D" id="1.20.1250.20">
    <property type="entry name" value="MFS general substrate transporter like domains"/>
    <property type="match status" value="2"/>
</dbReference>
<evidence type="ECO:0000256" key="2">
    <source>
        <dbReference type="ARBA" id="ARBA00009598"/>
    </source>
</evidence>
<accession>A0A9D4PD01</accession>
<keyword evidence="7 11" id="KW-0472">Membrane</keyword>
<feature type="compositionally biased region" description="Acidic residues" evidence="10">
    <location>
        <begin position="281"/>
        <end position="290"/>
    </location>
</feature>
<protein>
    <recommendedName>
        <fullName evidence="8">Sugar phosphate exchanger 3</fullName>
    </recommendedName>
    <alternativeName>
        <fullName evidence="9">Solute carrier family 37 member 3</fullName>
    </alternativeName>
</protein>
<feature type="transmembrane region" description="Helical" evidence="11">
    <location>
        <begin position="393"/>
        <end position="411"/>
    </location>
</feature>
<evidence type="ECO:0000256" key="5">
    <source>
        <dbReference type="ARBA" id="ARBA00022692"/>
    </source>
</evidence>
<evidence type="ECO:0000256" key="9">
    <source>
        <dbReference type="ARBA" id="ARBA00042039"/>
    </source>
</evidence>
<organism evidence="13 14">
    <name type="scientific">Rhipicephalus sanguineus</name>
    <name type="common">Brown dog tick</name>
    <name type="synonym">Ixodes sanguineus</name>
    <dbReference type="NCBI Taxonomy" id="34632"/>
    <lineage>
        <taxon>Eukaryota</taxon>
        <taxon>Metazoa</taxon>
        <taxon>Ecdysozoa</taxon>
        <taxon>Arthropoda</taxon>
        <taxon>Chelicerata</taxon>
        <taxon>Arachnida</taxon>
        <taxon>Acari</taxon>
        <taxon>Parasitiformes</taxon>
        <taxon>Ixodida</taxon>
        <taxon>Ixodoidea</taxon>
        <taxon>Ixodidae</taxon>
        <taxon>Rhipicephalinae</taxon>
        <taxon>Rhipicephalus</taxon>
        <taxon>Rhipicephalus</taxon>
    </lineage>
</organism>
<feature type="transmembrane region" description="Helical" evidence="11">
    <location>
        <begin position="493"/>
        <end position="513"/>
    </location>
</feature>
<comment type="subcellular location">
    <subcellularLocation>
        <location evidence="1">Membrane</location>
        <topology evidence="1">Multi-pass membrane protein</topology>
    </subcellularLocation>
</comment>
<reference evidence="13" key="2">
    <citation type="submission" date="2021-09" db="EMBL/GenBank/DDBJ databases">
        <authorList>
            <person name="Jia N."/>
            <person name="Wang J."/>
            <person name="Shi W."/>
            <person name="Du L."/>
            <person name="Sun Y."/>
            <person name="Zhan W."/>
            <person name="Jiang J."/>
            <person name="Wang Q."/>
            <person name="Zhang B."/>
            <person name="Ji P."/>
            <person name="Sakyi L.B."/>
            <person name="Cui X."/>
            <person name="Yuan T."/>
            <person name="Jiang B."/>
            <person name="Yang W."/>
            <person name="Lam T.T.-Y."/>
            <person name="Chang Q."/>
            <person name="Ding S."/>
            <person name="Wang X."/>
            <person name="Zhu J."/>
            <person name="Ruan X."/>
            <person name="Zhao L."/>
            <person name="Wei J."/>
            <person name="Que T."/>
            <person name="Du C."/>
            <person name="Cheng J."/>
            <person name="Dai P."/>
            <person name="Han X."/>
            <person name="Huang E."/>
            <person name="Gao Y."/>
            <person name="Liu J."/>
            <person name="Shao H."/>
            <person name="Ye R."/>
            <person name="Li L."/>
            <person name="Wei W."/>
            <person name="Wang X."/>
            <person name="Wang C."/>
            <person name="Huo Q."/>
            <person name="Li W."/>
            <person name="Guo W."/>
            <person name="Chen H."/>
            <person name="Chen S."/>
            <person name="Zhou L."/>
            <person name="Zhou L."/>
            <person name="Ni X."/>
            <person name="Tian J."/>
            <person name="Zhou Y."/>
            <person name="Sheng Y."/>
            <person name="Liu T."/>
            <person name="Pan Y."/>
            <person name="Xia L."/>
            <person name="Li J."/>
            <person name="Zhao F."/>
            <person name="Cao W."/>
        </authorList>
    </citation>
    <scope>NUCLEOTIDE SEQUENCE</scope>
    <source>
        <strain evidence="13">Rsan-2018</strain>
        <tissue evidence="13">Larvae</tissue>
    </source>
</reference>
<comment type="similarity">
    <text evidence="2">Belongs to the major facilitator superfamily. Organophosphate:Pi antiporter (OPA) (TC 2.A.1.4) family.</text>
</comment>
<keyword evidence="4" id="KW-0762">Sugar transport</keyword>
<dbReference type="PANTHER" id="PTHR43184:SF12">
    <property type="entry name" value="SUGAR PHOSPHATE EXCHANGER 3"/>
    <property type="match status" value="1"/>
</dbReference>
<reference evidence="13" key="1">
    <citation type="journal article" date="2020" name="Cell">
        <title>Large-Scale Comparative Analyses of Tick Genomes Elucidate Their Genetic Diversity and Vector Capacities.</title>
        <authorList>
            <consortium name="Tick Genome and Microbiome Consortium (TIGMIC)"/>
            <person name="Jia N."/>
            <person name="Wang J."/>
            <person name="Shi W."/>
            <person name="Du L."/>
            <person name="Sun Y."/>
            <person name="Zhan W."/>
            <person name="Jiang J.F."/>
            <person name="Wang Q."/>
            <person name="Zhang B."/>
            <person name="Ji P."/>
            <person name="Bell-Sakyi L."/>
            <person name="Cui X.M."/>
            <person name="Yuan T.T."/>
            <person name="Jiang B.G."/>
            <person name="Yang W.F."/>
            <person name="Lam T.T."/>
            <person name="Chang Q.C."/>
            <person name="Ding S.J."/>
            <person name="Wang X.J."/>
            <person name="Zhu J.G."/>
            <person name="Ruan X.D."/>
            <person name="Zhao L."/>
            <person name="Wei J.T."/>
            <person name="Ye R.Z."/>
            <person name="Que T.C."/>
            <person name="Du C.H."/>
            <person name="Zhou Y.H."/>
            <person name="Cheng J.X."/>
            <person name="Dai P.F."/>
            <person name="Guo W.B."/>
            <person name="Han X.H."/>
            <person name="Huang E.J."/>
            <person name="Li L.F."/>
            <person name="Wei W."/>
            <person name="Gao Y.C."/>
            <person name="Liu J.Z."/>
            <person name="Shao H.Z."/>
            <person name="Wang X."/>
            <person name="Wang C.C."/>
            <person name="Yang T.C."/>
            <person name="Huo Q.B."/>
            <person name="Li W."/>
            <person name="Chen H.Y."/>
            <person name="Chen S.E."/>
            <person name="Zhou L.G."/>
            <person name="Ni X.B."/>
            <person name="Tian J.H."/>
            <person name="Sheng Y."/>
            <person name="Liu T."/>
            <person name="Pan Y.S."/>
            <person name="Xia L.Y."/>
            <person name="Li J."/>
            <person name="Zhao F."/>
            <person name="Cao W.C."/>
        </authorList>
    </citation>
    <scope>NUCLEOTIDE SEQUENCE</scope>
    <source>
        <strain evidence="13">Rsan-2018</strain>
    </source>
</reference>
<evidence type="ECO:0000313" key="13">
    <source>
        <dbReference type="EMBL" id="KAH7935320.1"/>
    </source>
</evidence>
<evidence type="ECO:0000256" key="4">
    <source>
        <dbReference type="ARBA" id="ARBA00022597"/>
    </source>
</evidence>
<dbReference type="OrthoDB" id="3639251at2759"/>
<gene>
    <name evidence="13" type="ORF">HPB52_005745</name>
</gene>
<dbReference type="FunFam" id="1.20.1250.20:FF:000028">
    <property type="entry name" value="Sugar phosphate exchanger 3 isoform 1"/>
    <property type="match status" value="1"/>
</dbReference>
<dbReference type="VEuPathDB" id="VectorBase:RSAN_026484"/>
<name>A0A9D4PD01_RHISA</name>
<evidence type="ECO:0000313" key="14">
    <source>
        <dbReference type="Proteomes" id="UP000821837"/>
    </source>
</evidence>
<dbReference type="GO" id="GO:0022857">
    <property type="term" value="F:transmembrane transporter activity"/>
    <property type="evidence" value="ECO:0007669"/>
    <property type="project" value="InterPro"/>
</dbReference>
<feature type="domain" description="Major facilitator superfamily (MFS) profile" evidence="12">
    <location>
        <begin position="43"/>
        <end position="517"/>
    </location>
</feature>
<evidence type="ECO:0000256" key="11">
    <source>
        <dbReference type="SAM" id="Phobius"/>
    </source>
</evidence>
<keyword evidence="6 11" id="KW-1133">Transmembrane helix</keyword>
<dbReference type="Proteomes" id="UP000821837">
    <property type="component" value="Unassembled WGS sequence"/>
</dbReference>
<dbReference type="OMA" id="WRIQIFA"/>
<keyword evidence="5 11" id="KW-0812">Transmembrane</keyword>
<feature type="transmembrane region" description="Helical" evidence="11">
    <location>
        <begin position="317"/>
        <end position="346"/>
    </location>
</feature>
<feature type="transmembrane region" description="Helical" evidence="11">
    <location>
        <begin position="198"/>
        <end position="222"/>
    </location>
</feature>
<comment type="caution">
    <text evidence="13">The sequence shown here is derived from an EMBL/GenBank/DDBJ whole genome shotgun (WGS) entry which is preliminary data.</text>
</comment>
<dbReference type="AlphaFoldDB" id="A0A9D4PD01"/>
<feature type="transmembrane region" description="Helical" evidence="11">
    <location>
        <begin position="105"/>
        <end position="128"/>
    </location>
</feature>
<dbReference type="InterPro" id="IPR020846">
    <property type="entry name" value="MFS_dom"/>
</dbReference>
<feature type="transmembrane region" description="Helical" evidence="11">
    <location>
        <begin position="423"/>
        <end position="448"/>
    </location>
</feature>
<evidence type="ECO:0000256" key="7">
    <source>
        <dbReference type="ARBA" id="ARBA00023136"/>
    </source>
</evidence>
<feature type="region of interest" description="Disordered" evidence="10">
    <location>
        <begin position="268"/>
        <end position="293"/>
    </location>
</feature>